<feature type="domain" description="MYND-type" evidence="5">
    <location>
        <begin position="365"/>
        <end position="409"/>
    </location>
</feature>
<evidence type="ECO:0000256" key="2">
    <source>
        <dbReference type="ARBA" id="ARBA00022771"/>
    </source>
</evidence>
<organism evidence="6 7">
    <name type="scientific">Marasmius crinis-equi</name>
    <dbReference type="NCBI Taxonomy" id="585013"/>
    <lineage>
        <taxon>Eukaryota</taxon>
        <taxon>Fungi</taxon>
        <taxon>Dikarya</taxon>
        <taxon>Basidiomycota</taxon>
        <taxon>Agaricomycotina</taxon>
        <taxon>Agaricomycetes</taxon>
        <taxon>Agaricomycetidae</taxon>
        <taxon>Agaricales</taxon>
        <taxon>Marasmiineae</taxon>
        <taxon>Marasmiaceae</taxon>
        <taxon>Marasmius</taxon>
    </lineage>
</organism>
<evidence type="ECO:0000256" key="1">
    <source>
        <dbReference type="ARBA" id="ARBA00022723"/>
    </source>
</evidence>
<dbReference type="Proteomes" id="UP001465976">
    <property type="component" value="Unassembled WGS sequence"/>
</dbReference>
<accession>A0ABR3FXA1</accession>
<sequence>MKKLEATLKIFVALSYHIDKDKTASRHIRPYWQDCLQPWIDFIFRNIILTHQRPTETSSIDYFECSVNNLPVILRLPRDDADWIENATPGLVHALLQSWYLLLDLVHPASVQWEALILSFIRANPNCLPPSTALDPPVLYYENDHLGEIIVEYLTRTIRDIRKKSLHDLHDIHGLLSLITKICMLHKLPPIFMGTNAYRTLHLTAKLCDTLLLAKKKRLRNGKVQSTIYREAHAIIVMCYNIILKGMDQAIRVHYVLTDNFLENMMSVDSRYLHLDHLTPHRDLQFQHISMEILNHISVFLIYPFVLRQFVRISHNLHINRDRFIEARANNLWTAWVNINEKAASFFGIRQEMKERTGLCSYLECHLRQNRTEQYQEIRYLRCLGCECVIYCSHDCRKAHWRKEHSAQCLENATEVKNGRSPAIRDNVQFFAFVLEHHLRLFGDIITDKVKTSAKTFDGYSFNSLSLPAGKRQPFVWVKLDAPNLPEAFSIEVVDQRILNEWARTGYFNSSDWLPSFLEMWGNTEHDEIVTVAAFPRTPTNHWPFVKSVDFPLKDDLRFSYDVESTLST</sequence>
<keyword evidence="3" id="KW-0862">Zinc</keyword>
<evidence type="ECO:0000256" key="3">
    <source>
        <dbReference type="ARBA" id="ARBA00022833"/>
    </source>
</evidence>
<reference evidence="6 7" key="1">
    <citation type="submission" date="2024-02" db="EMBL/GenBank/DDBJ databases">
        <title>A draft genome for the cacao thread blight pathogen Marasmius crinis-equi.</title>
        <authorList>
            <person name="Cohen S.P."/>
            <person name="Baruah I.K."/>
            <person name="Amoako-Attah I."/>
            <person name="Bukari Y."/>
            <person name="Meinhardt L.W."/>
            <person name="Bailey B.A."/>
        </authorList>
    </citation>
    <scope>NUCLEOTIDE SEQUENCE [LARGE SCALE GENOMIC DNA]</scope>
    <source>
        <strain evidence="6 7">GH-76</strain>
    </source>
</reference>
<dbReference type="EMBL" id="JBAHYK010000038">
    <property type="protein sequence ID" value="KAL0580161.1"/>
    <property type="molecule type" value="Genomic_DNA"/>
</dbReference>
<evidence type="ECO:0000259" key="5">
    <source>
        <dbReference type="PROSITE" id="PS50865"/>
    </source>
</evidence>
<keyword evidence="7" id="KW-1185">Reference proteome</keyword>
<evidence type="ECO:0000256" key="4">
    <source>
        <dbReference type="PROSITE-ProRule" id="PRU00134"/>
    </source>
</evidence>
<dbReference type="PROSITE" id="PS50865">
    <property type="entry name" value="ZF_MYND_2"/>
    <property type="match status" value="1"/>
</dbReference>
<evidence type="ECO:0000313" key="7">
    <source>
        <dbReference type="Proteomes" id="UP001465976"/>
    </source>
</evidence>
<keyword evidence="1" id="KW-0479">Metal-binding</keyword>
<protein>
    <recommendedName>
        <fullName evidence="5">MYND-type domain-containing protein</fullName>
    </recommendedName>
</protein>
<name>A0ABR3FXA1_9AGAR</name>
<comment type="caution">
    <text evidence="6">The sequence shown here is derived from an EMBL/GenBank/DDBJ whole genome shotgun (WGS) entry which is preliminary data.</text>
</comment>
<dbReference type="SUPFAM" id="SSF144232">
    <property type="entry name" value="HIT/MYND zinc finger-like"/>
    <property type="match status" value="1"/>
</dbReference>
<dbReference type="InterPro" id="IPR002893">
    <property type="entry name" value="Znf_MYND"/>
</dbReference>
<gene>
    <name evidence="6" type="ORF">V5O48_001871</name>
</gene>
<evidence type="ECO:0000313" key="6">
    <source>
        <dbReference type="EMBL" id="KAL0580161.1"/>
    </source>
</evidence>
<keyword evidence="2 4" id="KW-0863">Zinc-finger</keyword>
<proteinExistence type="predicted"/>